<dbReference type="Gene3D" id="3.40.1390.10">
    <property type="entry name" value="MurE/MurF, N-terminal domain"/>
    <property type="match status" value="1"/>
</dbReference>
<sequence length="466" mass="48161">MAPGNDAKLTRLRDLLPGAIYLPADSDPALTTVRTDAAAVQPGDLYVHLDPFDSTDAEIAVIRGAAAVITERLLPDVPVPLVLVDDGFAACAELTAAMAPIRSTLPTIVSVGGVTGACRVATIVAAIHAHAGERVGLLTESCDDDGEHCLPRDQRSKDAASRWLRRCELGDVTTAIAQTVAGEQAGATPLVACLVSLRCDGLDNLGRPCWESNAAHRRAVVDSLGELDAGVTLVVNADDSECIRVASTHTGRVLTFGESGTADIRVVPVESHAAGQTLIVAVGSDSACVAIGSPGRAARRDAAAAIAAALAVGFDLQTAVRGVDLSPCVPGALSPVPCGQAFSVYIDNAVRPTDLADAFDGARGKGRLLAVVKLADSAIVALRQLSAASQLADRVFAHGRVELEDDTPAGVTVVEDRLSAIAVAIGLADEGDSVLVAGSHDEKSDRQLITKLLRRRLECEDRRAAA</sequence>
<dbReference type="SUPFAM" id="SSF63418">
    <property type="entry name" value="MurE/MurF N-terminal domain"/>
    <property type="match status" value="1"/>
</dbReference>
<keyword evidence="1" id="KW-0436">Ligase</keyword>
<dbReference type="InterPro" id="IPR035911">
    <property type="entry name" value="MurE/MurF_N"/>
</dbReference>
<reference evidence="1 2" key="1">
    <citation type="submission" date="2019-02" db="EMBL/GenBank/DDBJ databases">
        <title>Deep-cultivation of Planctomycetes and their phenomic and genomic characterization uncovers novel biology.</title>
        <authorList>
            <person name="Wiegand S."/>
            <person name="Jogler M."/>
            <person name="Boedeker C."/>
            <person name="Pinto D."/>
            <person name="Vollmers J."/>
            <person name="Rivas-Marin E."/>
            <person name="Kohn T."/>
            <person name="Peeters S.H."/>
            <person name="Heuer A."/>
            <person name="Rast P."/>
            <person name="Oberbeckmann S."/>
            <person name="Bunk B."/>
            <person name="Jeske O."/>
            <person name="Meyerdierks A."/>
            <person name="Storesund J.E."/>
            <person name="Kallscheuer N."/>
            <person name="Luecker S."/>
            <person name="Lage O.M."/>
            <person name="Pohl T."/>
            <person name="Merkel B.J."/>
            <person name="Hornburger P."/>
            <person name="Mueller R.-W."/>
            <person name="Bruemmer F."/>
            <person name="Labrenz M."/>
            <person name="Spormann A.M."/>
            <person name="Op den Camp H."/>
            <person name="Overmann J."/>
            <person name="Amann R."/>
            <person name="Jetten M.S.M."/>
            <person name="Mascher T."/>
            <person name="Medema M.H."/>
            <person name="Devos D.P."/>
            <person name="Kaster A.-K."/>
            <person name="Ovreas L."/>
            <person name="Rohde M."/>
            <person name="Galperin M.Y."/>
            <person name="Jogler C."/>
        </authorList>
    </citation>
    <scope>NUCLEOTIDE SEQUENCE [LARGE SCALE GENOMIC DNA]</scope>
    <source>
        <strain evidence="1 2">Spa11</strain>
    </source>
</reference>
<dbReference type="InterPro" id="IPR036565">
    <property type="entry name" value="Mur-like_cat_sf"/>
</dbReference>
<dbReference type="RefSeq" id="WP_145110310.1">
    <property type="nucleotide sequence ID" value="NZ_CP036349.1"/>
</dbReference>
<dbReference type="KEGG" id="bmei:Spa11_15900"/>
<dbReference type="GO" id="GO:0016881">
    <property type="term" value="F:acid-amino acid ligase activity"/>
    <property type="evidence" value="ECO:0007669"/>
    <property type="project" value="InterPro"/>
</dbReference>
<gene>
    <name evidence="1" type="ORF">Spa11_15900</name>
</gene>
<dbReference type="Gene3D" id="3.90.190.20">
    <property type="entry name" value="Mur ligase, C-terminal domain"/>
    <property type="match status" value="1"/>
</dbReference>
<proteinExistence type="predicted"/>
<dbReference type="InterPro" id="IPR036615">
    <property type="entry name" value="Mur_ligase_C_dom_sf"/>
</dbReference>
<dbReference type="GO" id="GO:0005524">
    <property type="term" value="F:ATP binding"/>
    <property type="evidence" value="ECO:0007669"/>
    <property type="project" value="InterPro"/>
</dbReference>
<dbReference type="Gene3D" id="3.40.1190.10">
    <property type="entry name" value="Mur-like, catalytic domain"/>
    <property type="match status" value="1"/>
</dbReference>
<dbReference type="Proteomes" id="UP000316426">
    <property type="component" value="Chromosome"/>
</dbReference>
<dbReference type="EMBL" id="CP036349">
    <property type="protein sequence ID" value="QDV73394.1"/>
    <property type="molecule type" value="Genomic_DNA"/>
</dbReference>
<organism evidence="1 2">
    <name type="scientific">Botrimarina mediterranea</name>
    <dbReference type="NCBI Taxonomy" id="2528022"/>
    <lineage>
        <taxon>Bacteria</taxon>
        <taxon>Pseudomonadati</taxon>
        <taxon>Planctomycetota</taxon>
        <taxon>Planctomycetia</taxon>
        <taxon>Pirellulales</taxon>
        <taxon>Lacipirellulaceae</taxon>
        <taxon>Botrimarina</taxon>
    </lineage>
</organism>
<evidence type="ECO:0000313" key="1">
    <source>
        <dbReference type="EMBL" id="QDV73394.1"/>
    </source>
</evidence>
<dbReference type="PANTHER" id="PTHR23135">
    <property type="entry name" value="MUR LIGASE FAMILY MEMBER"/>
    <property type="match status" value="1"/>
</dbReference>
<keyword evidence="2" id="KW-1185">Reference proteome</keyword>
<dbReference type="AlphaFoldDB" id="A0A518K6H8"/>
<protein>
    <submittedName>
        <fullName evidence="1">MurE-like ligase</fullName>
    </submittedName>
</protein>
<name>A0A518K6H8_9BACT</name>
<evidence type="ECO:0000313" key="2">
    <source>
        <dbReference type="Proteomes" id="UP000316426"/>
    </source>
</evidence>
<dbReference type="SUPFAM" id="SSF53244">
    <property type="entry name" value="MurD-like peptide ligases, peptide-binding domain"/>
    <property type="match status" value="1"/>
</dbReference>
<dbReference type="SUPFAM" id="SSF53623">
    <property type="entry name" value="MurD-like peptide ligases, catalytic domain"/>
    <property type="match status" value="1"/>
</dbReference>
<dbReference type="PANTHER" id="PTHR23135:SF4">
    <property type="entry name" value="UDP-N-ACETYLMURAMOYL-L-ALANYL-D-GLUTAMATE--2,6-DIAMINOPIMELATE LIGASE MURE HOMOLOG, CHLOROPLASTIC"/>
    <property type="match status" value="1"/>
</dbReference>
<accession>A0A518K6H8</accession>